<accession>A0A974HYS7</accession>
<keyword evidence="1" id="KW-0732">Signal</keyword>
<dbReference type="EMBL" id="CM004468">
    <property type="protein sequence ID" value="OCT95150.1"/>
    <property type="molecule type" value="Genomic_DNA"/>
</dbReference>
<sequence length="85" mass="9109">MPIFIFIACFIAVLIAALIKPNVYDKSKGITAASPASSVPEGNVSSTAHAKVVKRDLYAQLFEPNDNALVKMHVMAASTLNITDF</sequence>
<reference evidence="3" key="1">
    <citation type="journal article" date="2016" name="Nature">
        <title>Genome evolution in the allotetraploid frog Xenopus laevis.</title>
        <authorList>
            <person name="Session A.M."/>
            <person name="Uno Y."/>
            <person name="Kwon T."/>
            <person name="Chapman J.A."/>
            <person name="Toyoda A."/>
            <person name="Takahashi S."/>
            <person name="Fukui A."/>
            <person name="Hikosaka A."/>
            <person name="Suzuki A."/>
            <person name="Kondo M."/>
            <person name="van Heeringen S.J."/>
            <person name="Quigley I."/>
            <person name="Heinz S."/>
            <person name="Ogino H."/>
            <person name="Ochi H."/>
            <person name="Hellsten U."/>
            <person name="Lyons J.B."/>
            <person name="Simakov O."/>
            <person name="Putnam N."/>
            <person name="Stites J."/>
            <person name="Kuroki Y."/>
            <person name="Tanaka T."/>
            <person name="Michiue T."/>
            <person name="Watanabe M."/>
            <person name="Bogdanovic O."/>
            <person name="Lister R."/>
            <person name="Georgiou G."/>
            <person name="Paranjpe S.S."/>
            <person name="van Kruijsbergen I."/>
            <person name="Shu S."/>
            <person name="Carlson J."/>
            <person name="Kinoshita T."/>
            <person name="Ohta Y."/>
            <person name="Mawaribuchi S."/>
            <person name="Jenkins J."/>
            <person name="Grimwood J."/>
            <person name="Schmutz J."/>
            <person name="Mitros T."/>
            <person name="Mozaffari S.V."/>
            <person name="Suzuki Y."/>
            <person name="Haramoto Y."/>
            <person name="Yamamoto T.S."/>
            <person name="Takagi C."/>
            <person name="Heald R."/>
            <person name="Miller K."/>
            <person name="Haudenschild C."/>
            <person name="Kitzman J."/>
            <person name="Nakayama T."/>
            <person name="Izutsu Y."/>
            <person name="Robert J."/>
            <person name="Fortriede J."/>
            <person name="Burns K."/>
            <person name="Lotay V."/>
            <person name="Karimi K."/>
            <person name="Yasuoka Y."/>
            <person name="Dichmann D.S."/>
            <person name="Flajnik M.F."/>
            <person name="Houston D.W."/>
            <person name="Shendure J."/>
            <person name="DuPasquier L."/>
            <person name="Vize P.D."/>
            <person name="Zorn A.M."/>
            <person name="Ito M."/>
            <person name="Marcotte E.M."/>
            <person name="Wallingford J.B."/>
            <person name="Ito Y."/>
            <person name="Asashima M."/>
            <person name="Ueno N."/>
            <person name="Matsuda Y."/>
            <person name="Veenstra G.J."/>
            <person name="Fujiyama A."/>
            <person name="Harland R.M."/>
            <person name="Taira M."/>
            <person name="Rokhsar D.S."/>
        </authorList>
    </citation>
    <scope>NUCLEOTIDE SEQUENCE [LARGE SCALE GENOMIC DNA]</scope>
    <source>
        <strain evidence="3">J</strain>
    </source>
</reference>
<evidence type="ECO:0000313" key="2">
    <source>
        <dbReference type="EMBL" id="OCT95150.1"/>
    </source>
</evidence>
<dbReference type="Proteomes" id="UP000694892">
    <property type="component" value="Chromosome 2L"/>
</dbReference>
<feature type="chain" id="PRO_5037133189" evidence="1">
    <location>
        <begin position="17"/>
        <end position="85"/>
    </location>
</feature>
<gene>
    <name evidence="2" type="ORF">XELAEV_18012834mg</name>
</gene>
<name>A0A974HYS7_XENLA</name>
<organism evidence="2 3">
    <name type="scientific">Xenopus laevis</name>
    <name type="common">African clawed frog</name>
    <dbReference type="NCBI Taxonomy" id="8355"/>
    <lineage>
        <taxon>Eukaryota</taxon>
        <taxon>Metazoa</taxon>
        <taxon>Chordata</taxon>
        <taxon>Craniata</taxon>
        <taxon>Vertebrata</taxon>
        <taxon>Euteleostomi</taxon>
        <taxon>Amphibia</taxon>
        <taxon>Batrachia</taxon>
        <taxon>Anura</taxon>
        <taxon>Pipoidea</taxon>
        <taxon>Pipidae</taxon>
        <taxon>Xenopodinae</taxon>
        <taxon>Xenopus</taxon>
        <taxon>Xenopus</taxon>
    </lineage>
</organism>
<dbReference type="AlphaFoldDB" id="A0A974HYS7"/>
<feature type="signal peptide" evidence="1">
    <location>
        <begin position="1"/>
        <end position="16"/>
    </location>
</feature>
<evidence type="ECO:0000313" key="3">
    <source>
        <dbReference type="Proteomes" id="UP000694892"/>
    </source>
</evidence>
<protein>
    <submittedName>
        <fullName evidence="2">Uncharacterized protein</fullName>
    </submittedName>
</protein>
<evidence type="ECO:0000256" key="1">
    <source>
        <dbReference type="SAM" id="SignalP"/>
    </source>
</evidence>
<proteinExistence type="predicted"/>